<name>A0A9P8SGF4_9HYPO</name>
<dbReference type="PANTHER" id="PTHR47966">
    <property type="entry name" value="BETA-SITE APP-CLEAVING ENZYME, ISOFORM A-RELATED"/>
    <property type="match status" value="1"/>
</dbReference>
<comment type="caution">
    <text evidence="5">The sequence shown here is derived from an EMBL/GenBank/DDBJ whole genome shotgun (WGS) entry which is preliminary data.</text>
</comment>
<feature type="signal peptide" evidence="3">
    <location>
        <begin position="1"/>
        <end position="19"/>
    </location>
</feature>
<dbReference type="InterPro" id="IPR033121">
    <property type="entry name" value="PEPTIDASE_A1"/>
</dbReference>
<dbReference type="OrthoDB" id="771136at2759"/>
<dbReference type="GeneID" id="68356192"/>
<protein>
    <submittedName>
        <fullName evidence="5">Eukaryotic aspartyl protease domain-containing protein</fullName>
    </submittedName>
</protein>
<dbReference type="RefSeq" id="XP_044719496.1">
    <property type="nucleotide sequence ID" value="XM_044865534.1"/>
</dbReference>
<dbReference type="InterPro" id="IPR021109">
    <property type="entry name" value="Peptidase_aspartic_dom_sf"/>
</dbReference>
<dbReference type="AlphaFoldDB" id="A0A9P8SGF4"/>
<dbReference type="GO" id="GO:0006508">
    <property type="term" value="P:proteolysis"/>
    <property type="evidence" value="ECO:0007669"/>
    <property type="project" value="UniProtKB-KW"/>
</dbReference>
<gene>
    <name evidence="5" type="ORF">HRG_07063</name>
</gene>
<keyword evidence="3" id="KW-0732">Signal</keyword>
<keyword evidence="5" id="KW-0378">Hydrolase</keyword>
<dbReference type="EMBL" id="JAIZPD010000007">
    <property type="protein sequence ID" value="KAH0961983.1"/>
    <property type="molecule type" value="Genomic_DNA"/>
</dbReference>
<reference evidence="5" key="1">
    <citation type="submission" date="2021-09" db="EMBL/GenBank/DDBJ databases">
        <title>A high-quality genome of the endoparasitic fungus Hirsutella rhossiliensis with a comparison of Hirsutella genomes reveals transposable elements contributing to genome size variation.</title>
        <authorList>
            <person name="Lin R."/>
            <person name="Jiao Y."/>
            <person name="Sun X."/>
            <person name="Ling J."/>
            <person name="Xie B."/>
            <person name="Cheng X."/>
        </authorList>
    </citation>
    <scope>NUCLEOTIDE SEQUENCE</scope>
    <source>
        <strain evidence="5">HR02</strain>
    </source>
</reference>
<dbReference type="Proteomes" id="UP000824596">
    <property type="component" value="Unassembled WGS sequence"/>
</dbReference>
<dbReference type="GO" id="GO:0004190">
    <property type="term" value="F:aspartic-type endopeptidase activity"/>
    <property type="evidence" value="ECO:0007669"/>
    <property type="project" value="InterPro"/>
</dbReference>
<keyword evidence="6" id="KW-1185">Reference proteome</keyword>
<evidence type="ECO:0000313" key="6">
    <source>
        <dbReference type="Proteomes" id="UP000824596"/>
    </source>
</evidence>
<dbReference type="Gene3D" id="2.40.70.10">
    <property type="entry name" value="Acid Proteases"/>
    <property type="match status" value="2"/>
</dbReference>
<keyword evidence="5" id="KW-0645">Protease</keyword>
<evidence type="ECO:0000256" key="1">
    <source>
        <dbReference type="ARBA" id="ARBA00007447"/>
    </source>
</evidence>
<dbReference type="SUPFAM" id="SSF50630">
    <property type="entry name" value="Acid proteases"/>
    <property type="match status" value="1"/>
</dbReference>
<organism evidence="5 6">
    <name type="scientific">Hirsutella rhossiliensis</name>
    <dbReference type="NCBI Taxonomy" id="111463"/>
    <lineage>
        <taxon>Eukaryota</taxon>
        <taxon>Fungi</taxon>
        <taxon>Dikarya</taxon>
        <taxon>Ascomycota</taxon>
        <taxon>Pezizomycotina</taxon>
        <taxon>Sordariomycetes</taxon>
        <taxon>Hypocreomycetidae</taxon>
        <taxon>Hypocreales</taxon>
        <taxon>Ophiocordycipitaceae</taxon>
        <taxon>Hirsutella</taxon>
    </lineage>
</organism>
<sequence length="472" mass="50330">MVSIHVLGLFLLFGKQTLAQDGQGVVVVPLERRDDPLQYFMKFQVGEQTMKGLLDTGSADLLIFQQGSDICKLDLQQCDNSTTKNFVTGAFDPTKEQGSIQQVGEKLNASFGNGAEIQGEFIKAPFRFSPGSQSVNLQMGLGMTGKLPTPKQPIIPIIGVGPVQGESAATKNPNNTHPNIPAQLKNDGIIKSNVFGLSLAGLDRNDDQDQDGDISPNSPGATGNRSEPHTVRTNQPSGQAGGDRSGCVPGMNYKRRITPSHPAGFKRSVIPPRASYSNYCSSIKCRQNENEQDGNILSDELPPIILIDSGAPGAFLPPQTVQAIADGLGTTINQQNRTLNAVACNQLLGKAINFSMGNDSVQVEVPLELIMTPHTVMSLGNSSNEQSQNSDGMCKLPIFVTDPATPFSILGAPIMQMMYIIHDKETEALHIARAKMGQTQSDIREFVSPNDVESIQNGLSSVGSEGSAGGLG</sequence>
<comment type="similarity">
    <text evidence="1">Belongs to the peptidase A1 family.</text>
</comment>
<dbReference type="Pfam" id="PF00026">
    <property type="entry name" value="Asp"/>
    <property type="match status" value="2"/>
</dbReference>
<evidence type="ECO:0000256" key="3">
    <source>
        <dbReference type="SAM" id="SignalP"/>
    </source>
</evidence>
<feature type="compositionally biased region" description="Polar residues" evidence="2">
    <location>
        <begin position="215"/>
        <end position="238"/>
    </location>
</feature>
<evidence type="ECO:0000259" key="4">
    <source>
        <dbReference type="PROSITE" id="PS51767"/>
    </source>
</evidence>
<accession>A0A9P8SGF4</accession>
<dbReference type="PROSITE" id="PS51767">
    <property type="entry name" value="PEPTIDASE_A1"/>
    <property type="match status" value="1"/>
</dbReference>
<dbReference type="InterPro" id="IPR001461">
    <property type="entry name" value="Aspartic_peptidase_A1"/>
</dbReference>
<feature type="chain" id="PRO_5040167462" evidence="3">
    <location>
        <begin position="20"/>
        <end position="472"/>
    </location>
</feature>
<dbReference type="PANTHER" id="PTHR47966:SF65">
    <property type="entry name" value="ASPARTIC-TYPE ENDOPEPTIDASE"/>
    <property type="match status" value="1"/>
</dbReference>
<evidence type="ECO:0000256" key="2">
    <source>
        <dbReference type="SAM" id="MobiDB-lite"/>
    </source>
</evidence>
<proteinExistence type="inferred from homology"/>
<feature type="domain" description="Peptidase A1" evidence="4">
    <location>
        <begin position="39"/>
        <end position="432"/>
    </location>
</feature>
<feature type="region of interest" description="Disordered" evidence="2">
    <location>
        <begin position="201"/>
        <end position="268"/>
    </location>
</feature>
<evidence type="ECO:0000313" key="5">
    <source>
        <dbReference type="EMBL" id="KAH0961983.1"/>
    </source>
</evidence>